<dbReference type="PANTHER" id="PTHR10039">
    <property type="entry name" value="AMELOGENIN"/>
    <property type="match status" value="1"/>
</dbReference>
<dbReference type="Pfam" id="PF17111">
    <property type="entry name" value="PigL_N"/>
    <property type="match status" value="1"/>
</dbReference>
<evidence type="ECO:0000256" key="1">
    <source>
        <dbReference type="ARBA" id="ARBA00022737"/>
    </source>
</evidence>
<dbReference type="SUPFAM" id="SSF52540">
    <property type="entry name" value="P-loop containing nucleoside triphosphate hydrolases"/>
    <property type="match status" value="1"/>
</dbReference>
<feature type="domain" description="Nephrocystin 3-like N-terminal" evidence="3">
    <location>
        <begin position="211"/>
        <end position="376"/>
    </location>
</feature>
<name>A0A6A6Q8P1_9PEZI</name>
<evidence type="ECO:0008006" key="6">
    <source>
        <dbReference type="Google" id="ProtNLM"/>
    </source>
</evidence>
<dbReference type="InterPro" id="IPR056884">
    <property type="entry name" value="NPHP3-like_N"/>
</dbReference>
<protein>
    <recommendedName>
        <fullName evidence="6">NACHT domain-containing protein</fullName>
    </recommendedName>
</protein>
<evidence type="ECO:0000259" key="2">
    <source>
        <dbReference type="Pfam" id="PF17111"/>
    </source>
</evidence>
<dbReference type="EMBL" id="MU004202">
    <property type="protein sequence ID" value="KAF2488662.1"/>
    <property type="molecule type" value="Genomic_DNA"/>
</dbReference>
<dbReference type="AlphaFoldDB" id="A0A6A6Q8P1"/>
<accession>A0A6A6Q8P1</accession>
<gene>
    <name evidence="4" type="ORF">BU16DRAFT_224836</name>
</gene>
<reference evidence="4" key="1">
    <citation type="journal article" date="2020" name="Stud. Mycol.">
        <title>101 Dothideomycetes genomes: a test case for predicting lifestyles and emergence of pathogens.</title>
        <authorList>
            <person name="Haridas S."/>
            <person name="Albert R."/>
            <person name="Binder M."/>
            <person name="Bloem J."/>
            <person name="Labutti K."/>
            <person name="Salamov A."/>
            <person name="Andreopoulos B."/>
            <person name="Baker S."/>
            <person name="Barry K."/>
            <person name="Bills G."/>
            <person name="Bluhm B."/>
            <person name="Cannon C."/>
            <person name="Castanera R."/>
            <person name="Culley D."/>
            <person name="Daum C."/>
            <person name="Ezra D."/>
            <person name="Gonzalez J."/>
            <person name="Henrissat B."/>
            <person name="Kuo A."/>
            <person name="Liang C."/>
            <person name="Lipzen A."/>
            <person name="Lutzoni F."/>
            <person name="Magnuson J."/>
            <person name="Mondo S."/>
            <person name="Nolan M."/>
            <person name="Ohm R."/>
            <person name="Pangilinan J."/>
            <person name="Park H.-J."/>
            <person name="Ramirez L."/>
            <person name="Alfaro M."/>
            <person name="Sun H."/>
            <person name="Tritt A."/>
            <person name="Yoshinaga Y."/>
            <person name="Zwiers L.-H."/>
            <person name="Turgeon B."/>
            <person name="Goodwin S."/>
            <person name="Spatafora J."/>
            <person name="Crous P."/>
            <person name="Grigoriev I."/>
        </authorList>
    </citation>
    <scope>NUCLEOTIDE SEQUENCE</scope>
    <source>
        <strain evidence="4">CBS 269.34</strain>
    </source>
</reference>
<feature type="domain" description="Azaphilone pigments biosynthesis cluster protein L N-terminal" evidence="2">
    <location>
        <begin position="2"/>
        <end position="177"/>
    </location>
</feature>
<sequence>MADPLSLAGSIAGLISVADTVFRLVFKYARSAIDAKEDVKTLADELQALAGVLQSLRLLASGLEAEGTSFDPTVRAHHLGTLSSTLSRLQQRVEKAHTKFEKGSKTQQKLQQLKWPFSTGETKQLLEDLVRHKSTISLALSVDSMRKLQLCLAKEEELGQTLSSIENAVKRIEIHTQITMNDFKHAVLDFFMKVSPQPNLETSVKLRQPMTGLWLSGSPTFTTWLETPGSKLWLSGIPGAGKTVLAGAVIQDALTRSYSQPEVGVAFFFCDYKNPNTWDIAMILGAIASQLSRQNEDAYSKLQVYYDQLHPARHLAKSPDPGELRAKITDMSEHFKQIIIIVDGLDECGDNTDDVVQALSELADYTPNTSVALLSRHEANIEAWLREDFDHIAIAAKSDDVRLYVGAEMERRIQNRQLRITSMELKDEILTKLVEGAKGM</sequence>
<dbReference type="PANTHER" id="PTHR10039:SF15">
    <property type="entry name" value="NACHT DOMAIN-CONTAINING PROTEIN"/>
    <property type="match status" value="1"/>
</dbReference>
<evidence type="ECO:0000313" key="4">
    <source>
        <dbReference type="EMBL" id="KAF2488662.1"/>
    </source>
</evidence>
<dbReference type="InterPro" id="IPR031348">
    <property type="entry name" value="PigL_N"/>
</dbReference>
<keyword evidence="5" id="KW-1185">Reference proteome</keyword>
<evidence type="ECO:0000259" key="3">
    <source>
        <dbReference type="Pfam" id="PF24883"/>
    </source>
</evidence>
<evidence type="ECO:0000313" key="5">
    <source>
        <dbReference type="Proteomes" id="UP000799750"/>
    </source>
</evidence>
<keyword evidence="1" id="KW-0677">Repeat</keyword>
<organism evidence="4 5">
    <name type="scientific">Lophium mytilinum</name>
    <dbReference type="NCBI Taxonomy" id="390894"/>
    <lineage>
        <taxon>Eukaryota</taxon>
        <taxon>Fungi</taxon>
        <taxon>Dikarya</taxon>
        <taxon>Ascomycota</taxon>
        <taxon>Pezizomycotina</taxon>
        <taxon>Dothideomycetes</taxon>
        <taxon>Pleosporomycetidae</taxon>
        <taxon>Mytilinidiales</taxon>
        <taxon>Mytilinidiaceae</taxon>
        <taxon>Lophium</taxon>
    </lineage>
</organism>
<dbReference type="OrthoDB" id="3944243at2759"/>
<dbReference type="Gene3D" id="3.40.50.300">
    <property type="entry name" value="P-loop containing nucleotide triphosphate hydrolases"/>
    <property type="match status" value="1"/>
</dbReference>
<dbReference type="InterPro" id="IPR027417">
    <property type="entry name" value="P-loop_NTPase"/>
</dbReference>
<dbReference type="Pfam" id="PF24883">
    <property type="entry name" value="NPHP3_N"/>
    <property type="match status" value="1"/>
</dbReference>
<dbReference type="Proteomes" id="UP000799750">
    <property type="component" value="Unassembled WGS sequence"/>
</dbReference>
<proteinExistence type="predicted"/>